<feature type="compositionally biased region" description="Basic and acidic residues" evidence="1">
    <location>
        <begin position="325"/>
        <end position="343"/>
    </location>
</feature>
<dbReference type="EMBL" id="CP097506">
    <property type="protein sequence ID" value="URD98359.1"/>
    <property type="molecule type" value="Genomic_DNA"/>
</dbReference>
<evidence type="ECO:0000313" key="4">
    <source>
        <dbReference type="Proteomes" id="UP001055439"/>
    </source>
</evidence>
<feature type="compositionally biased region" description="Polar residues" evidence="1">
    <location>
        <begin position="287"/>
        <end position="314"/>
    </location>
</feature>
<feature type="compositionally biased region" description="Low complexity" evidence="1">
    <location>
        <begin position="73"/>
        <end position="85"/>
    </location>
</feature>
<dbReference type="EMBL" id="CP097506">
    <property type="protein sequence ID" value="URD95444.1"/>
    <property type="molecule type" value="Genomic_DNA"/>
</dbReference>
<feature type="region of interest" description="Disordered" evidence="1">
    <location>
        <begin position="212"/>
        <end position="353"/>
    </location>
</feature>
<dbReference type="PANTHER" id="PTHR36373">
    <property type="entry name" value="EXPRESSED PROTEIN"/>
    <property type="match status" value="1"/>
</dbReference>
<dbReference type="OrthoDB" id="1924112at2759"/>
<evidence type="ECO:0000256" key="1">
    <source>
        <dbReference type="SAM" id="MobiDB-lite"/>
    </source>
</evidence>
<feature type="compositionally biased region" description="Basic and acidic residues" evidence="1">
    <location>
        <begin position="237"/>
        <end position="254"/>
    </location>
</feature>
<evidence type="ECO:0000313" key="2">
    <source>
        <dbReference type="EMBL" id="URD95444.1"/>
    </source>
</evidence>
<name>A0A9E7JWZ4_9LILI</name>
<keyword evidence="4" id="KW-1185">Reference proteome</keyword>
<organism evidence="2 4">
    <name type="scientific">Musa troglodytarum</name>
    <name type="common">fe'i banana</name>
    <dbReference type="NCBI Taxonomy" id="320322"/>
    <lineage>
        <taxon>Eukaryota</taxon>
        <taxon>Viridiplantae</taxon>
        <taxon>Streptophyta</taxon>
        <taxon>Embryophyta</taxon>
        <taxon>Tracheophyta</taxon>
        <taxon>Spermatophyta</taxon>
        <taxon>Magnoliopsida</taxon>
        <taxon>Liliopsida</taxon>
        <taxon>Zingiberales</taxon>
        <taxon>Musaceae</taxon>
        <taxon>Musa</taxon>
    </lineage>
</organism>
<dbReference type="AlphaFoldDB" id="A0A9E7JWZ4"/>
<feature type="compositionally biased region" description="Basic and acidic residues" evidence="1">
    <location>
        <begin position="263"/>
        <end position="277"/>
    </location>
</feature>
<gene>
    <name evidence="3" type="ORF">MUK42_31293</name>
    <name evidence="2" type="ORF">MUK42_34653</name>
</gene>
<dbReference type="Proteomes" id="UP001055439">
    <property type="component" value="Chromosome 4"/>
</dbReference>
<evidence type="ECO:0000313" key="3">
    <source>
        <dbReference type="EMBL" id="URD98359.1"/>
    </source>
</evidence>
<accession>A0A9E7JWZ4</accession>
<feature type="compositionally biased region" description="Basic and acidic residues" evidence="1">
    <location>
        <begin position="150"/>
        <end position="174"/>
    </location>
</feature>
<dbReference type="PANTHER" id="PTHR36373:SF1">
    <property type="entry name" value="EXPRESSED PROTEIN"/>
    <property type="match status" value="1"/>
</dbReference>
<sequence>MEPADVDWKNIESRYVRDEAYENIDAPKWLDLTGPDASPVDDDAWFCRPDCKHPKTVEDFNLAAAPSPKAKLMRSSSERLPLSERNSVRGNENNLKRRAGIAAPLRQASPLKTKSAATKQIREDFENQNPNHSTPPRPSRPFGAPKARNTVKEMIKSSAQKKAEEESQEREQRKAQPRLRSTLSARNLFSRKDILSQISEFCHELKKIAVGRGRTPPAEEESKKQVKKKVANMVHNSEAEDRMPLTPKKDDASSTKKSSKMAVRIEIEKPIAVKEVRASPPTPQRFPSPSTRGTRNPKATANGRSPLSKPSKSATLVGAMLQEAEQNREEKKALLPPVTDEHSSSSSVAADADKRSSADLFWFLKPCTHLVN</sequence>
<reference evidence="2" key="1">
    <citation type="submission" date="2022-05" db="EMBL/GenBank/DDBJ databases">
        <title>The Musa troglodytarum L. genome provides insights into the mechanism of non-climacteric behaviour and enrichment of carotenoids.</title>
        <authorList>
            <person name="Wang J."/>
        </authorList>
    </citation>
    <scope>NUCLEOTIDE SEQUENCE</scope>
    <source>
        <tissue evidence="2">Leaf</tissue>
    </source>
</reference>
<feature type="region of interest" description="Disordered" evidence="1">
    <location>
        <begin position="62"/>
        <end position="179"/>
    </location>
</feature>
<protein>
    <submittedName>
        <fullName evidence="2">Uncharacterized protein</fullName>
    </submittedName>
</protein>
<proteinExistence type="predicted"/>